<evidence type="ECO:0000313" key="1">
    <source>
        <dbReference type="EMBL" id="KKL27669.1"/>
    </source>
</evidence>
<reference evidence="1" key="1">
    <citation type="journal article" date="2015" name="Nature">
        <title>Complex archaea that bridge the gap between prokaryotes and eukaryotes.</title>
        <authorList>
            <person name="Spang A."/>
            <person name="Saw J.H."/>
            <person name="Jorgensen S.L."/>
            <person name="Zaremba-Niedzwiedzka K."/>
            <person name="Martijn J."/>
            <person name="Lind A.E."/>
            <person name="van Eijk R."/>
            <person name="Schleper C."/>
            <person name="Guy L."/>
            <person name="Ettema T.J."/>
        </authorList>
    </citation>
    <scope>NUCLEOTIDE SEQUENCE</scope>
</reference>
<accession>A0A0F9C0H9</accession>
<name>A0A0F9C0H9_9ZZZZ</name>
<dbReference type="InterPro" id="IPR029063">
    <property type="entry name" value="SAM-dependent_MTases_sf"/>
</dbReference>
<dbReference type="Gene3D" id="3.40.50.150">
    <property type="entry name" value="Vaccinia Virus protein VP39"/>
    <property type="match status" value="1"/>
</dbReference>
<gene>
    <name evidence="1" type="ORF">LCGC14_2382810</name>
</gene>
<sequence length="64" mass="6995">MAGKTHLTAIGRRQRSAPAARLKRAGLIKGTVLDYGCGRGKDVSFYKGKGYDLHRRLHRRTGGG</sequence>
<comment type="caution">
    <text evidence="1">The sequence shown here is derived from an EMBL/GenBank/DDBJ whole genome shotgun (WGS) entry which is preliminary data.</text>
</comment>
<proteinExistence type="predicted"/>
<dbReference type="EMBL" id="LAZR01035378">
    <property type="protein sequence ID" value="KKL27669.1"/>
    <property type="molecule type" value="Genomic_DNA"/>
</dbReference>
<organism evidence="1">
    <name type="scientific">marine sediment metagenome</name>
    <dbReference type="NCBI Taxonomy" id="412755"/>
    <lineage>
        <taxon>unclassified sequences</taxon>
        <taxon>metagenomes</taxon>
        <taxon>ecological metagenomes</taxon>
    </lineage>
</organism>
<dbReference type="AlphaFoldDB" id="A0A0F9C0H9"/>
<protein>
    <submittedName>
        <fullName evidence="1">Uncharacterized protein</fullName>
    </submittedName>
</protein>